<evidence type="ECO:0000313" key="2">
    <source>
        <dbReference type="Proteomes" id="UP000031572"/>
    </source>
</evidence>
<sequence>MALPTFAQKAPPVAQGPDLDLSIRYYTRVLTDEGVLRESRYEERMLRRRDHVWLARVLPGEAVRGHDDPAHAVDAEAKATAATHVHKHFNHVVLPRHVVRAGDKTRVEFIDAHAREVIAIAPTDYDNVNFDGSWSNAFFLVDPQAVAALPLSPRPTVPPGARWHEREKNGIFQRVLWDEQRRIPLVVESGNRNGSVFRRIEVKPQAVLATTLPWQNLNGYAQKEYADFLD</sequence>
<accession>A0A0C2BQB4</accession>
<gene>
    <name evidence="1" type="ORF">TSA66_02900</name>
</gene>
<dbReference type="AlphaFoldDB" id="A0A0C2BQB4"/>
<proteinExistence type="predicted"/>
<dbReference type="STRING" id="709839.TSA66_02900"/>
<protein>
    <submittedName>
        <fullName evidence="1">Uncharacterized protein</fullName>
    </submittedName>
</protein>
<reference evidence="1 2" key="1">
    <citation type="submission" date="2014-12" db="EMBL/GenBank/DDBJ databases">
        <title>Denitrispirillum autotrophicum gen. nov., sp. nov., Denitrifying, Facultatively Autotrophic Bacteria Isolated from Rice Paddy Soil.</title>
        <authorList>
            <person name="Ishii S."/>
            <person name="Ashida N."/>
            <person name="Ohno H."/>
            <person name="Otsuka S."/>
            <person name="Yokota A."/>
            <person name="Senoo K."/>
        </authorList>
    </citation>
    <scope>NUCLEOTIDE SEQUENCE [LARGE SCALE GENOMIC DNA]</scope>
    <source>
        <strain evidence="1 2">TSA66</strain>
    </source>
</reference>
<evidence type="ECO:0000313" key="1">
    <source>
        <dbReference type="EMBL" id="KIF83455.1"/>
    </source>
</evidence>
<name>A0A0C2BQB4_9BURK</name>
<dbReference type="Proteomes" id="UP000031572">
    <property type="component" value="Unassembled WGS sequence"/>
</dbReference>
<keyword evidence="2" id="KW-1185">Reference proteome</keyword>
<organism evidence="1 2">
    <name type="scientific">Noviherbaspirillum autotrophicum</name>
    <dbReference type="NCBI Taxonomy" id="709839"/>
    <lineage>
        <taxon>Bacteria</taxon>
        <taxon>Pseudomonadati</taxon>
        <taxon>Pseudomonadota</taxon>
        <taxon>Betaproteobacteria</taxon>
        <taxon>Burkholderiales</taxon>
        <taxon>Oxalobacteraceae</taxon>
        <taxon>Noviherbaspirillum</taxon>
    </lineage>
</organism>
<dbReference type="EMBL" id="JWJG01000028">
    <property type="protein sequence ID" value="KIF83455.1"/>
    <property type="molecule type" value="Genomic_DNA"/>
</dbReference>
<comment type="caution">
    <text evidence="1">The sequence shown here is derived from an EMBL/GenBank/DDBJ whole genome shotgun (WGS) entry which is preliminary data.</text>
</comment>